<dbReference type="InterPro" id="IPR000719">
    <property type="entry name" value="Prot_kinase_dom"/>
</dbReference>
<dbReference type="GO" id="GO:0004674">
    <property type="term" value="F:protein serine/threonine kinase activity"/>
    <property type="evidence" value="ECO:0007669"/>
    <property type="project" value="UniProtKB-KW"/>
</dbReference>
<feature type="binding site" evidence="4">
    <location>
        <position position="126"/>
    </location>
    <ligand>
        <name>ATP</name>
        <dbReference type="ChEBI" id="CHEBI:30616"/>
    </ligand>
</feature>
<dbReference type="PROSITE" id="PS00107">
    <property type="entry name" value="PROTEIN_KINASE_ATP"/>
    <property type="match status" value="1"/>
</dbReference>
<dbReference type="InterPro" id="IPR017441">
    <property type="entry name" value="Protein_kinase_ATP_BS"/>
</dbReference>
<dbReference type="InterPro" id="IPR051681">
    <property type="entry name" value="Ser/Thr_Kinases-Pseudokinases"/>
</dbReference>
<dbReference type="InterPro" id="IPR008271">
    <property type="entry name" value="Ser/Thr_kinase_AS"/>
</dbReference>
<evidence type="ECO:0000256" key="7">
    <source>
        <dbReference type="SAM" id="Phobius"/>
    </source>
</evidence>
<dbReference type="GO" id="GO:0005524">
    <property type="term" value="F:ATP binding"/>
    <property type="evidence" value="ECO:0007669"/>
    <property type="project" value="UniProtKB-UniRule"/>
</dbReference>
<dbReference type="InParanoid" id="T0PJE4"/>
<feature type="transmembrane region" description="Helical" evidence="7">
    <location>
        <begin position="12"/>
        <end position="33"/>
    </location>
</feature>
<dbReference type="SUPFAM" id="SSF56112">
    <property type="entry name" value="Protein kinase-like (PK-like)"/>
    <property type="match status" value="1"/>
</dbReference>
<evidence type="ECO:0000256" key="5">
    <source>
        <dbReference type="RuleBase" id="RU000304"/>
    </source>
</evidence>
<evidence type="ECO:0000256" key="4">
    <source>
        <dbReference type="PROSITE-ProRule" id="PRU10141"/>
    </source>
</evidence>
<proteinExistence type="inferred from homology"/>
<dbReference type="PANTHER" id="PTHR44329">
    <property type="entry name" value="SERINE/THREONINE-PROTEIN KINASE TNNI3K-RELATED"/>
    <property type="match status" value="1"/>
</dbReference>
<feature type="region of interest" description="Disordered" evidence="6">
    <location>
        <begin position="48"/>
        <end position="77"/>
    </location>
</feature>
<name>T0PJE4_SAPDV</name>
<protein>
    <submittedName>
        <fullName evidence="9">TKL protein kinase</fullName>
    </submittedName>
</protein>
<dbReference type="Gene3D" id="3.30.200.20">
    <property type="entry name" value="Phosphorylase Kinase, domain 1"/>
    <property type="match status" value="1"/>
</dbReference>
<dbReference type="eggNOG" id="KOG0192">
    <property type="taxonomic scope" value="Eukaryota"/>
</dbReference>
<dbReference type="OrthoDB" id="4062651at2759"/>
<dbReference type="Pfam" id="PF07714">
    <property type="entry name" value="PK_Tyr_Ser-Thr"/>
    <property type="match status" value="1"/>
</dbReference>
<dbReference type="VEuPathDB" id="FungiDB:SDRG_16663"/>
<dbReference type="Proteomes" id="UP000030762">
    <property type="component" value="Unassembled WGS sequence"/>
</dbReference>
<evidence type="ECO:0000256" key="2">
    <source>
        <dbReference type="ARBA" id="ARBA00022741"/>
    </source>
</evidence>
<sequence length="292" mass="32547">MNANADFRFGVYCGIGATLGVLLIVLGALLLFWRRHHRRAPALHDGYLEHTQDTATDARTQSQPRRRRPQRALGQREAGPELDIAALRPYKLALHELTTVSQRPLGAGAFGEVWLGRYKTQLVAIKRVKSRSKKHVAGFIDEIKLVASLDHDCIVAFVGASWRRPIDVECVTEYMDQGDLRSYLGRQSSAAFAWDAKLDSIGRVVQGLVYLHSCDPPIIHRDLKSRNVLLDSVKGTKLTDFGVARGCDDDDDVLTSCIGTHQWMAPEIILGTFYNTSADVYSFEDLRNSLGI</sequence>
<dbReference type="InterPro" id="IPR011009">
    <property type="entry name" value="Kinase-like_dom_sf"/>
</dbReference>
<accession>T0PJE4</accession>
<keyword evidence="9" id="KW-0418">Kinase</keyword>
<dbReference type="PROSITE" id="PS50011">
    <property type="entry name" value="PROTEIN_KINASE_DOM"/>
    <property type="match status" value="1"/>
</dbReference>
<evidence type="ECO:0000313" key="9">
    <source>
        <dbReference type="EMBL" id="EQC25474.1"/>
    </source>
</evidence>
<dbReference type="GeneID" id="19957390"/>
<keyword evidence="1 5" id="KW-0723">Serine/threonine-protein kinase</keyword>
<feature type="domain" description="Protein kinase" evidence="8">
    <location>
        <begin position="99"/>
        <end position="292"/>
    </location>
</feature>
<keyword evidence="2 4" id="KW-0547">Nucleotide-binding</keyword>
<reference evidence="9 10" key="1">
    <citation type="submission" date="2012-04" db="EMBL/GenBank/DDBJ databases">
        <title>The Genome Sequence of Saprolegnia declina VS20.</title>
        <authorList>
            <consortium name="The Broad Institute Genome Sequencing Platform"/>
            <person name="Russ C."/>
            <person name="Nusbaum C."/>
            <person name="Tyler B."/>
            <person name="van West P."/>
            <person name="Dieguez-Uribeondo J."/>
            <person name="de Bruijn I."/>
            <person name="Tripathy S."/>
            <person name="Jiang R."/>
            <person name="Young S.K."/>
            <person name="Zeng Q."/>
            <person name="Gargeya S."/>
            <person name="Fitzgerald M."/>
            <person name="Haas B."/>
            <person name="Abouelleil A."/>
            <person name="Alvarado L."/>
            <person name="Arachchi H.M."/>
            <person name="Berlin A."/>
            <person name="Chapman S.B."/>
            <person name="Goldberg J."/>
            <person name="Griggs A."/>
            <person name="Gujja S."/>
            <person name="Hansen M."/>
            <person name="Howarth C."/>
            <person name="Imamovic A."/>
            <person name="Larimer J."/>
            <person name="McCowen C."/>
            <person name="Montmayeur A."/>
            <person name="Murphy C."/>
            <person name="Neiman D."/>
            <person name="Pearson M."/>
            <person name="Priest M."/>
            <person name="Roberts A."/>
            <person name="Saif S."/>
            <person name="Shea T."/>
            <person name="Sisk P."/>
            <person name="Sykes S."/>
            <person name="Wortman J."/>
            <person name="Nusbaum C."/>
            <person name="Birren B."/>
        </authorList>
    </citation>
    <scope>NUCLEOTIDE SEQUENCE [LARGE SCALE GENOMIC DNA]</scope>
    <source>
        <strain evidence="9 10">VS20</strain>
    </source>
</reference>
<keyword evidence="10" id="KW-1185">Reference proteome</keyword>
<dbReference type="AlphaFoldDB" id="T0PJE4"/>
<evidence type="ECO:0000256" key="3">
    <source>
        <dbReference type="ARBA" id="ARBA00022840"/>
    </source>
</evidence>
<dbReference type="RefSeq" id="XP_008621102.1">
    <property type="nucleotide sequence ID" value="XM_008622880.1"/>
</dbReference>
<keyword evidence="9" id="KW-0808">Transferase</keyword>
<dbReference type="Gene3D" id="1.10.510.10">
    <property type="entry name" value="Transferase(Phosphotransferase) domain 1"/>
    <property type="match status" value="1"/>
</dbReference>
<evidence type="ECO:0000259" key="8">
    <source>
        <dbReference type="PROSITE" id="PS50011"/>
    </source>
</evidence>
<keyword evidence="3 4" id="KW-0067">ATP-binding</keyword>
<comment type="similarity">
    <text evidence="5">Belongs to the protein kinase superfamily.</text>
</comment>
<dbReference type="SMART" id="SM00220">
    <property type="entry name" value="S_TKc"/>
    <property type="match status" value="1"/>
</dbReference>
<dbReference type="PANTHER" id="PTHR44329:SF214">
    <property type="entry name" value="PROTEIN KINASE DOMAIN-CONTAINING PROTEIN"/>
    <property type="match status" value="1"/>
</dbReference>
<evidence type="ECO:0000256" key="1">
    <source>
        <dbReference type="ARBA" id="ARBA00022527"/>
    </source>
</evidence>
<evidence type="ECO:0000256" key="6">
    <source>
        <dbReference type="SAM" id="MobiDB-lite"/>
    </source>
</evidence>
<keyword evidence="7" id="KW-0472">Membrane</keyword>
<evidence type="ECO:0000313" key="10">
    <source>
        <dbReference type="Proteomes" id="UP000030762"/>
    </source>
</evidence>
<keyword evidence="7" id="KW-1133">Transmembrane helix</keyword>
<dbReference type="InterPro" id="IPR001245">
    <property type="entry name" value="Ser-Thr/Tyr_kinase_cat_dom"/>
</dbReference>
<organism evidence="9 10">
    <name type="scientific">Saprolegnia diclina (strain VS20)</name>
    <dbReference type="NCBI Taxonomy" id="1156394"/>
    <lineage>
        <taxon>Eukaryota</taxon>
        <taxon>Sar</taxon>
        <taxon>Stramenopiles</taxon>
        <taxon>Oomycota</taxon>
        <taxon>Saprolegniomycetes</taxon>
        <taxon>Saprolegniales</taxon>
        <taxon>Saprolegniaceae</taxon>
        <taxon>Saprolegnia</taxon>
    </lineage>
</organism>
<keyword evidence="7" id="KW-0812">Transmembrane</keyword>
<dbReference type="PROSITE" id="PS00108">
    <property type="entry name" value="PROTEIN_KINASE_ST"/>
    <property type="match status" value="1"/>
</dbReference>
<gene>
    <name evidence="9" type="ORF">SDRG_16663</name>
</gene>
<dbReference type="EMBL" id="JH767275">
    <property type="protein sequence ID" value="EQC25474.1"/>
    <property type="molecule type" value="Genomic_DNA"/>
</dbReference>